<evidence type="ECO:0000313" key="11">
    <source>
        <dbReference type="EMBL" id="GAA1915614.1"/>
    </source>
</evidence>
<evidence type="ECO:0000313" key="12">
    <source>
        <dbReference type="Proteomes" id="UP001501303"/>
    </source>
</evidence>
<keyword evidence="7 10" id="KW-1133">Transmembrane helix</keyword>
<dbReference type="EMBL" id="BAAAMJ010000027">
    <property type="protein sequence ID" value="GAA1915614.1"/>
    <property type="molecule type" value="Genomic_DNA"/>
</dbReference>
<name>A0ABP5AL51_9ACTN</name>
<keyword evidence="3" id="KW-0813">Transport</keyword>
<dbReference type="Gene3D" id="1.20.1730.10">
    <property type="entry name" value="Sodium/glucose cotransporter"/>
    <property type="match status" value="1"/>
</dbReference>
<dbReference type="PROSITE" id="PS50283">
    <property type="entry name" value="NA_SOLUT_SYMP_3"/>
    <property type="match status" value="1"/>
</dbReference>
<feature type="transmembrane region" description="Helical" evidence="10">
    <location>
        <begin position="113"/>
        <end position="130"/>
    </location>
</feature>
<feature type="transmembrane region" description="Helical" evidence="10">
    <location>
        <begin position="383"/>
        <end position="414"/>
    </location>
</feature>
<feature type="transmembrane region" description="Helical" evidence="10">
    <location>
        <begin position="72"/>
        <end position="92"/>
    </location>
</feature>
<reference evidence="12" key="1">
    <citation type="journal article" date="2019" name="Int. J. Syst. Evol. Microbiol.">
        <title>The Global Catalogue of Microorganisms (GCM) 10K type strain sequencing project: providing services to taxonomists for standard genome sequencing and annotation.</title>
        <authorList>
            <consortium name="The Broad Institute Genomics Platform"/>
            <consortium name="The Broad Institute Genome Sequencing Center for Infectious Disease"/>
            <person name="Wu L."/>
            <person name="Ma J."/>
        </authorList>
    </citation>
    <scope>NUCLEOTIDE SEQUENCE [LARGE SCALE GENOMIC DNA]</scope>
    <source>
        <strain evidence="12">JCM 13581</strain>
    </source>
</reference>
<feature type="transmembrane region" description="Helical" evidence="10">
    <location>
        <begin position="451"/>
        <end position="474"/>
    </location>
</feature>
<comment type="caution">
    <text evidence="11">The sequence shown here is derived from an EMBL/GenBank/DDBJ whole genome shotgun (WGS) entry which is preliminary data.</text>
</comment>
<feature type="transmembrane region" description="Helical" evidence="10">
    <location>
        <begin position="426"/>
        <end position="445"/>
    </location>
</feature>
<dbReference type="RefSeq" id="WP_344261773.1">
    <property type="nucleotide sequence ID" value="NZ_BAAAMJ010000027.1"/>
</dbReference>
<evidence type="ECO:0000256" key="6">
    <source>
        <dbReference type="ARBA" id="ARBA00022847"/>
    </source>
</evidence>
<feature type="transmembrane region" description="Helical" evidence="10">
    <location>
        <begin position="150"/>
        <end position="168"/>
    </location>
</feature>
<feature type="transmembrane region" description="Helical" evidence="10">
    <location>
        <begin position="180"/>
        <end position="199"/>
    </location>
</feature>
<dbReference type="InterPro" id="IPR050277">
    <property type="entry name" value="Sodium:Solute_Symporter"/>
</dbReference>
<evidence type="ECO:0000256" key="8">
    <source>
        <dbReference type="ARBA" id="ARBA00023136"/>
    </source>
</evidence>
<evidence type="ECO:0000256" key="5">
    <source>
        <dbReference type="ARBA" id="ARBA00022692"/>
    </source>
</evidence>
<feature type="transmembrane region" description="Helical" evidence="10">
    <location>
        <begin position="297"/>
        <end position="320"/>
    </location>
</feature>
<proteinExistence type="inferred from homology"/>
<sequence>MTGLLAIGLLLAASMVIGVYGVRAARSTPDFLIASHKVAPGWNAMAIAGEYVSAASVLGLAGLMLKNGIGTLWYAVGFTAGYVAVAALVAGPMRRSGAYTVPDFADYRLGSRTLRKLCAVIVLVIMWLYLVPQFKGAGVVLQLVSGTPYWVGVVLAGLVVSVSIAAGGMRSATYVQGFHYLVKLLFIAVPAIVLLVHAGDTNRTEALRPDSAAVFAQTTHVDFTVPARFEVTEPVTVTDGRGRERELETGYHSASPGERMTFPAGAAVPRPDGLPELGGTEWSRPLLDLDGSGQPLLATWSVLLATTLGAVGLPHVIMRFHSSSTARVARRVAVGVIVLLGVFYLFPAVYGLLGRVYSPELVLTGATDTVTVELPTQVMGGTWGALLTAVVAAGAFAAFLSTSSGLLLALAGGLSHDLSRSSVPRLRLAVAAGALVAVALSLPAARVDINVLVGWAFAVAASTFCPLLVLGIWWRRLTVTGAAAGLAAGVCAATGAALASVATGPHPGWLTVLLAQPAAWTVPLAFAVMVGVSLLGKPPEWAERAVLRLHAP</sequence>
<keyword evidence="6" id="KW-0769">Symport</keyword>
<evidence type="ECO:0000256" key="4">
    <source>
        <dbReference type="ARBA" id="ARBA00022475"/>
    </source>
</evidence>
<keyword evidence="8 10" id="KW-0472">Membrane</keyword>
<evidence type="ECO:0000256" key="10">
    <source>
        <dbReference type="SAM" id="Phobius"/>
    </source>
</evidence>
<dbReference type="InterPro" id="IPR001734">
    <property type="entry name" value="Na/solute_symporter"/>
</dbReference>
<feature type="transmembrane region" description="Helical" evidence="10">
    <location>
        <begin position="332"/>
        <end position="353"/>
    </location>
</feature>
<dbReference type="CDD" id="cd11480">
    <property type="entry name" value="SLC5sbd_u4"/>
    <property type="match status" value="1"/>
</dbReference>
<accession>A0ABP5AL51</accession>
<organism evidence="11 12">
    <name type="scientific">Streptomyces sodiiphilus</name>
    <dbReference type="NCBI Taxonomy" id="226217"/>
    <lineage>
        <taxon>Bacteria</taxon>
        <taxon>Bacillati</taxon>
        <taxon>Actinomycetota</taxon>
        <taxon>Actinomycetes</taxon>
        <taxon>Kitasatosporales</taxon>
        <taxon>Streptomycetaceae</taxon>
        <taxon>Streptomyces</taxon>
    </lineage>
</organism>
<gene>
    <name evidence="11" type="ORF">GCM10009716_26180</name>
</gene>
<protein>
    <submittedName>
        <fullName evidence="11">Cation acetate symporter</fullName>
    </submittedName>
</protein>
<evidence type="ECO:0000256" key="9">
    <source>
        <dbReference type="RuleBase" id="RU362091"/>
    </source>
</evidence>
<dbReference type="Pfam" id="PF00474">
    <property type="entry name" value="SSF"/>
    <property type="match status" value="2"/>
</dbReference>
<dbReference type="PANTHER" id="PTHR48086">
    <property type="entry name" value="SODIUM/PROLINE SYMPORTER-RELATED"/>
    <property type="match status" value="1"/>
</dbReference>
<keyword evidence="5 10" id="KW-0812">Transmembrane</keyword>
<comment type="subcellular location">
    <subcellularLocation>
        <location evidence="1">Cell membrane</location>
        <topology evidence="1">Multi-pass membrane protein</topology>
    </subcellularLocation>
</comment>
<dbReference type="Proteomes" id="UP001501303">
    <property type="component" value="Unassembled WGS sequence"/>
</dbReference>
<evidence type="ECO:0000256" key="7">
    <source>
        <dbReference type="ARBA" id="ARBA00022989"/>
    </source>
</evidence>
<evidence type="ECO:0000256" key="2">
    <source>
        <dbReference type="ARBA" id="ARBA00006434"/>
    </source>
</evidence>
<feature type="transmembrane region" description="Helical" evidence="10">
    <location>
        <begin position="481"/>
        <end position="502"/>
    </location>
</feature>
<keyword evidence="12" id="KW-1185">Reference proteome</keyword>
<evidence type="ECO:0000256" key="1">
    <source>
        <dbReference type="ARBA" id="ARBA00004651"/>
    </source>
</evidence>
<evidence type="ECO:0000256" key="3">
    <source>
        <dbReference type="ARBA" id="ARBA00022448"/>
    </source>
</evidence>
<comment type="similarity">
    <text evidence="2 9">Belongs to the sodium:solute symporter (SSF) (TC 2.A.21) family.</text>
</comment>
<feature type="transmembrane region" description="Helical" evidence="10">
    <location>
        <begin position="514"/>
        <end position="535"/>
    </location>
</feature>
<keyword evidence="4" id="KW-1003">Cell membrane</keyword>
<dbReference type="InterPro" id="IPR038377">
    <property type="entry name" value="Na/Glc_symporter_sf"/>
</dbReference>
<dbReference type="PANTHER" id="PTHR48086:SF6">
    <property type="entry name" value="CATION_ACETATE SYMPORTER ACTP"/>
    <property type="match status" value="1"/>
</dbReference>